<organism evidence="1 2">
    <name type="scientific">Candidatus Epulonipiscium fishelsonii</name>
    <dbReference type="NCBI Taxonomy" id="77094"/>
    <lineage>
        <taxon>Bacteria</taxon>
        <taxon>Bacillati</taxon>
        <taxon>Bacillota</taxon>
        <taxon>Clostridia</taxon>
        <taxon>Lachnospirales</taxon>
        <taxon>Lachnospiraceae</taxon>
        <taxon>Candidatus Epulonipiscium</taxon>
    </lineage>
</organism>
<name>A0ACC8XID6_9FIRM</name>
<reference evidence="1" key="1">
    <citation type="submission" date="2016-08" db="EMBL/GenBank/DDBJ databases">
        <authorList>
            <person name="Ngugi D.K."/>
            <person name="Miyake S."/>
            <person name="Stingl U."/>
        </authorList>
    </citation>
    <scope>NUCLEOTIDE SEQUENCE</scope>
    <source>
        <strain evidence="1">SCG-D08WGA-EpuloA1</strain>
    </source>
</reference>
<dbReference type="EMBL" id="LJHD01000079">
    <property type="protein sequence ID" value="ONI45035.1"/>
    <property type="molecule type" value="Genomic_DNA"/>
</dbReference>
<gene>
    <name evidence="1" type="ORF">AN640_01025</name>
</gene>
<evidence type="ECO:0000313" key="1">
    <source>
        <dbReference type="EMBL" id="ONI45035.1"/>
    </source>
</evidence>
<proteinExistence type="predicted"/>
<comment type="caution">
    <text evidence="1">The sequence shown here is derived from an EMBL/GenBank/DDBJ whole genome shotgun (WGS) entry which is preliminary data.</text>
</comment>
<keyword evidence="2" id="KW-1185">Reference proteome</keyword>
<sequence>MIKLIAADMDGTFLGTEGKMPERAFEVINKLYDNGIMFVAASGRPLHSLKEIFAPVKDKILFVARNGSMVYTSTEELLLKTLHNELVDKIIKFSDNGITHPVICSKKAHYIFPRATRFFDRINFYLGDLKGITSIEEIVRPVISMSVLVEDASQTENICQEMITLFEDQSTIVQTGKEWIDIVPKHCNKKEGLQLFMNKLNISEDEVMAFGDYHNDIDMLLLAGEKFMYYL</sequence>
<accession>A0ACC8XID6</accession>
<protein>
    <submittedName>
        <fullName evidence="1">Uncharacterized protein</fullName>
    </submittedName>
</protein>
<dbReference type="Proteomes" id="UP000188637">
    <property type="component" value="Unassembled WGS sequence"/>
</dbReference>
<evidence type="ECO:0000313" key="2">
    <source>
        <dbReference type="Proteomes" id="UP000188637"/>
    </source>
</evidence>